<gene>
    <name evidence="4" type="ORF">B0T20DRAFT_419718</name>
</gene>
<dbReference type="GO" id="GO:0016020">
    <property type="term" value="C:membrane"/>
    <property type="evidence" value="ECO:0007669"/>
    <property type="project" value="GOC"/>
</dbReference>
<evidence type="ECO:0000313" key="5">
    <source>
        <dbReference type="Proteomes" id="UP001281003"/>
    </source>
</evidence>
<feature type="compositionally biased region" description="Basic and acidic residues" evidence="2">
    <location>
        <begin position="603"/>
        <end position="640"/>
    </location>
</feature>
<reference evidence="4" key="1">
    <citation type="journal article" date="2023" name="Mol. Phylogenet. Evol.">
        <title>Genome-scale phylogeny and comparative genomics of the fungal order Sordariales.</title>
        <authorList>
            <person name="Hensen N."/>
            <person name="Bonometti L."/>
            <person name="Westerberg I."/>
            <person name="Brannstrom I.O."/>
            <person name="Guillou S."/>
            <person name="Cros-Aarteil S."/>
            <person name="Calhoun S."/>
            <person name="Haridas S."/>
            <person name="Kuo A."/>
            <person name="Mondo S."/>
            <person name="Pangilinan J."/>
            <person name="Riley R."/>
            <person name="LaButti K."/>
            <person name="Andreopoulos B."/>
            <person name="Lipzen A."/>
            <person name="Chen C."/>
            <person name="Yan M."/>
            <person name="Daum C."/>
            <person name="Ng V."/>
            <person name="Clum A."/>
            <person name="Steindorff A."/>
            <person name="Ohm R.A."/>
            <person name="Martin F."/>
            <person name="Silar P."/>
            <person name="Natvig D.O."/>
            <person name="Lalanne C."/>
            <person name="Gautier V."/>
            <person name="Ament-Velasquez S.L."/>
            <person name="Kruys A."/>
            <person name="Hutchinson M.I."/>
            <person name="Powell A.J."/>
            <person name="Barry K."/>
            <person name="Miller A.N."/>
            <person name="Grigoriev I.V."/>
            <person name="Debuchy R."/>
            <person name="Gladieux P."/>
            <person name="Hiltunen Thoren M."/>
            <person name="Johannesson H."/>
        </authorList>
    </citation>
    <scope>NUCLEOTIDE SEQUENCE</scope>
    <source>
        <strain evidence="4">FGSC 1904</strain>
    </source>
</reference>
<feature type="region of interest" description="Disordered" evidence="2">
    <location>
        <begin position="599"/>
        <end position="652"/>
    </location>
</feature>
<dbReference type="EMBL" id="JAUTDP010000010">
    <property type="protein sequence ID" value="KAK3395731.1"/>
    <property type="molecule type" value="Genomic_DNA"/>
</dbReference>
<proteinExistence type="predicted"/>
<dbReference type="PANTHER" id="PTHR13315:SF1">
    <property type="entry name" value="PROTEIN TED1"/>
    <property type="match status" value="1"/>
</dbReference>
<evidence type="ECO:0000256" key="2">
    <source>
        <dbReference type="SAM" id="MobiDB-lite"/>
    </source>
</evidence>
<keyword evidence="3" id="KW-1133">Transmembrane helix</keyword>
<keyword evidence="3" id="KW-0812">Transmembrane</keyword>
<dbReference type="Proteomes" id="UP001281003">
    <property type="component" value="Unassembled WGS sequence"/>
</dbReference>
<accession>A0AAE0P978</accession>
<keyword evidence="5" id="KW-1185">Reference proteome</keyword>
<dbReference type="InterPro" id="IPR033308">
    <property type="entry name" value="PGAP5/Cdc1/Ted1"/>
</dbReference>
<dbReference type="PANTHER" id="PTHR13315">
    <property type="entry name" value="METALLO PHOSPHOESTERASE RELATED"/>
    <property type="match status" value="1"/>
</dbReference>
<comment type="caution">
    <text evidence="4">The sequence shown here is derived from an EMBL/GenBank/DDBJ whole genome shotgun (WGS) entry which is preliminary data.</text>
</comment>
<name>A0AAE0P978_SORBR</name>
<dbReference type="InterPro" id="IPR029052">
    <property type="entry name" value="Metallo-depent_PP-like"/>
</dbReference>
<dbReference type="SUPFAM" id="SSF56300">
    <property type="entry name" value="Metallo-dependent phosphatases"/>
    <property type="match status" value="1"/>
</dbReference>
<feature type="transmembrane region" description="Helical" evidence="3">
    <location>
        <begin position="547"/>
        <end position="571"/>
    </location>
</feature>
<organism evidence="4 5">
    <name type="scientific">Sordaria brevicollis</name>
    <dbReference type="NCBI Taxonomy" id="83679"/>
    <lineage>
        <taxon>Eukaryota</taxon>
        <taxon>Fungi</taxon>
        <taxon>Dikarya</taxon>
        <taxon>Ascomycota</taxon>
        <taxon>Pezizomycotina</taxon>
        <taxon>Sordariomycetes</taxon>
        <taxon>Sordariomycetidae</taxon>
        <taxon>Sordariales</taxon>
        <taxon>Sordariaceae</taxon>
        <taxon>Sordaria</taxon>
    </lineage>
</organism>
<reference evidence="4" key="2">
    <citation type="submission" date="2023-07" db="EMBL/GenBank/DDBJ databases">
        <authorList>
            <consortium name="Lawrence Berkeley National Laboratory"/>
            <person name="Haridas S."/>
            <person name="Hensen N."/>
            <person name="Bonometti L."/>
            <person name="Westerberg I."/>
            <person name="Brannstrom I.O."/>
            <person name="Guillou S."/>
            <person name="Cros-Aarteil S."/>
            <person name="Calhoun S."/>
            <person name="Kuo A."/>
            <person name="Mondo S."/>
            <person name="Pangilinan J."/>
            <person name="Riley R."/>
            <person name="LaButti K."/>
            <person name="Andreopoulos B."/>
            <person name="Lipzen A."/>
            <person name="Chen C."/>
            <person name="Yanf M."/>
            <person name="Daum C."/>
            <person name="Ng V."/>
            <person name="Clum A."/>
            <person name="Steindorff A."/>
            <person name="Ohm R."/>
            <person name="Martin F."/>
            <person name="Silar P."/>
            <person name="Natvig D."/>
            <person name="Lalanne C."/>
            <person name="Gautier V."/>
            <person name="Ament-velasquez S.L."/>
            <person name="Kruys A."/>
            <person name="Hutchinson M.I."/>
            <person name="Powell A.J."/>
            <person name="Barry K."/>
            <person name="Miller A.N."/>
            <person name="Grigoriev I.V."/>
            <person name="Debuchy R."/>
            <person name="Gladieux P."/>
            <person name="Thoren M.H."/>
            <person name="Johannesson H."/>
        </authorList>
    </citation>
    <scope>NUCLEOTIDE SEQUENCE</scope>
    <source>
        <strain evidence="4">FGSC 1904</strain>
    </source>
</reference>
<protein>
    <submittedName>
        <fullName evidence="4">Uncharacterized protein</fullName>
    </submittedName>
</protein>
<sequence length="672" mass="77376">MSQLSWSPTATLRKALRIFLPISLALTIYLYFFPFFGKCAFPLPPVQHNAPADTGYHAFLETVKLHLSLPPVPVDETDPTSTPPAVTPSRPLAPFRLLALGDPQLEGDTSIPTEYLGVFPHVKTLFRHLTFQTSHASLRWRLRQCFHEIVDIFFEDVFNLAESYRKRFDHWGNDYYLAHIYRTLHWWSRPTHVTVLGDLLGSQWVNDKEFYWRAHRFWNRVFKGGERVPDDVAMYPADEYDLTGYLSTSGPANDSSVWTKRIINVAGNHDIGYAGDINTNLTSRFEDAFGKINYELRFELPLTNQSLTSTLFDALDNPLSDRLVPELRLVVLNDMNLDTPAKSQDLQDDTYAFINSVINTASAVQFKGHFTLVLTHVPLYKPDGVCVDSPLFTFHDHDGTLKEQNQLSLAASKGFLEGILGMSGNKDAPASGQGRRGIILNGHDHEGCDTWHYINQSFVEEETLVQAEDGEFEVERKKREWEVKRYKQAKKESLIGREDMPGVREVTVRSMMGEFGGNAGLLSVWFDEEEWEWKAEYATCPMGTQHLWWVVHFMDFFVILGAVLLAAAGVAKSVFKVDVDRAVVRGLRRLPIVGGRMRHRRRMTESERRERSERHREERHREREERGKSRERGLLKERARSKSRRRLEKRGVTPDQQLWSEAVKRMDYEEKS</sequence>
<evidence type="ECO:0000313" key="4">
    <source>
        <dbReference type="EMBL" id="KAK3395731.1"/>
    </source>
</evidence>
<feature type="transmembrane region" description="Helical" evidence="3">
    <location>
        <begin position="18"/>
        <end position="37"/>
    </location>
</feature>
<dbReference type="AlphaFoldDB" id="A0AAE0P978"/>
<keyword evidence="1 3" id="KW-0472">Membrane</keyword>
<evidence type="ECO:0000256" key="1">
    <source>
        <dbReference type="ARBA" id="ARBA00023136"/>
    </source>
</evidence>
<dbReference type="GO" id="GO:0006506">
    <property type="term" value="P:GPI anchor biosynthetic process"/>
    <property type="evidence" value="ECO:0007669"/>
    <property type="project" value="InterPro"/>
</dbReference>
<evidence type="ECO:0000256" key="3">
    <source>
        <dbReference type="SAM" id="Phobius"/>
    </source>
</evidence>
<dbReference type="Gene3D" id="3.60.21.10">
    <property type="match status" value="1"/>
</dbReference>
<dbReference type="GO" id="GO:0005783">
    <property type="term" value="C:endoplasmic reticulum"/>
    <property type="evidence" value="ECO:0007669"/>
    <property type="project" value="TreeGrafter"/>
</dbReference>